<evidence type="ECO:0000256" key="6">
    <source>
        <dbReference type="ARBA" id="ARBA00023316"/>
    </source>
</evidence>
<sequence>MNDSFKQNQLNFPRVKEAYQIKHLGAQTNLKKHGLNPNQFHLYIRVFKHDGIVELWGKNPNQNEYTLFREYDICAASGDLGPKRKQGDYQVPEGFYHIDRFNPKSKFHLSLGVNYPNASDKILSHQQKPGGDIFIHGDCQTIGCIPITNNEIKSFYVYCVEAINNGQKKIPVTFFPAKMEGDNLLFLKEINTSSKTKQLWKELEKGYQYFNEYKQLPTVSFLNNGRHLINGK</sequence>
<protein>
    <submittedName>
        <fullName evidence="9">Murein L,D-transpeptidase family protein</fullName>
        <ecNumber evidence="9">2.-.-.-</ecNumber>
    </submittedName>
</protein>
<evidence type="ECO:0000256" key="5">
    <source>
        <dbReference type="ARBA" id="ARBA00022984"/>
    </source>
</evidence>
<dbReference type="PANTHER" id="PTHR36699:SF1">
    <property type="entry name" value="L,D-TRANSPEPTIDASE YAFK-RELATED"/>
    <property type="match status" value="1"/>
</dbReference>
<keyword evidence="10" id="KW-1185">Reference proteome</keyword>
<evidence type="ECO:0000256" key="4">
    <source>
        <dbReference type="ARBA" id="ARBA00022960"/>
    </source>
</evidence>
<dbReference type="InterPro" id="IPR038063">
    <property type="entry name" value="Transpep_catalytic_dom"/>
</dbReference>
<evidence type="ECO:0000256" key="3">
    <source>
        <dbReference type="ARBA" id="ARBA00022679"/>
    </source>
</evidence>
<dbReference type="Proteomes" id="UP001596997">
    <property type="component" value="Unassembled WGS sequence"/>
</dbReference>
<dbReference type="CDD" id="cd16913">
    <property type="entry name" value="YkuD_like"/>
    <property type="match status" value="1"/>
</dbReference>
<gene>
    <name evidence="9" type="ORF">ACFQ1O_02035</name>
</gene>
<keyword evidence="5 7" id="KW-0573">Peptidoglycan synthesis</keyword>
<organism evidence="9 10">
    <name type="scientific">Pseudofulvibacter geojedonensis</name>
    <dbReference type="NCBI Taxonomy" id="1123758"/>
    <lineage>
        <taxon>Bacteria</taxon>
        <taxon>Pseudomonadati</taxon>
        <taxon>Bacteroidota</taxon>
        <taxon>Flavobacteriia</taxon>
        <taxon>Flavobacteriales</taxon>
        <taxon>Flavobacteriaceae</taxon>
        <taxon>Pseudofulvibacter</taxon>
    </lineage>
</organism>
<evidence type="ECO:0000259" key="8">
    <source>
        <dbReference type="PROSITE" id="PS52029"/>
    </source>
</evidence>
<evidence type="ECO:0000256" key="2">
    <source>
        <dbReference type="ARBA" id="ARBA00005992"/>
    </source>
</evidence>
<dbReference type="Pfam" id="PF03734">
    <property type="entry name" value="YkuD"/>
    <property type="match status" value="1"/>
</dbReference>
<feature type="active site" description="Proton donor/acceptor" evidence="7">
    <location>
        <position position="136"/>
    </location>
</feature>
<keyword evidence="6 7" id="KW-0961">Cell wall biogenesis/degradation</keyword>
<dbReference type="GO" id="GO:0016740">
    <property type="term" value="F:transferase activity"/>
    <property type="evidence" value="ECO:0007669"/>
    <property type="project" value="UniProtKB-KW"/>
</dbReference>
<keyword evidence="4 7" id="KW-0133">Cell shape</keyword>
<feature type="domain" description="L,D-TPase catalytic" evidence="8">
    <location>
        <begin position="42"/>
        <end position="175"/>
    </location>
</feature>
<comment type="pathway">
    <text evidence="1 7">Cell wall biogenesis; peptidoglycan biosynthesis.</text>
</comment>
<dbReference type="EMBL" id="JBHTJM010000002">
    <property type="protein sequence ID" value="MFD0962780.1"/>
    <property type="molecule type" value="Genomic_DNA"/>
</dbReference>
<feature type="active site" description="Nucleophile" evidence="7">
    <location>
        <position position="144"/>
    </location>
</feature>
<evidence type="ECO:0000313" key="9">
    <source>
        <dbReference type="EMBL" id="MFD0962780.1"/>
    </source>
</evidence>
<dbReference type="SUPFAM" id="SSF141523">
    <property type="entry name" value="L,D-transpeptidase catalytic domain-like"/>
    <property type="match status" value="1"/>
</dbReference>
<dbReference type="InterPro" id="IPR005490">
    <property type="entry name" value="LD_TPept_cat_dom"/>
</dbReference>
<reference evidence="10" key="1">
    <citation type="journal article" date="2019" name="Int. J. Syst. Evol. Microbiol.">
        <title>The Global Catalogue of Microorganisms (GCM) 10K type strain sequencing project: providing services to taxonomists for standard genome sequencing and annotation.</title>
        <authorList>
            <consortium name="The Broad Institute Genomics Platform"/>
            <consortium name="The Broad Institute Genome Sequencing Center for Infectious Disease"/>
            <person name="Wu L."/>
            <person name="Ma J."/>
        </authorList>
    </citation>
    <scope>NUCLEOTIDE SEQUENCE [LARGE SCALE GENOMIC DNA]</scope>
    <source>
        <strain evidence="10">CCUG 62114</strain>
    </source>
</reference>
<dbReference type="RefSeq" id="WP_377712790.1">
    <property type="nucleotide sequence ID" value="NZ_JBHTJM010000002.1"/>
</dbReference>
<dbReference type="PROSITE" id="PS52029">
    <property type="entry name" value="LD_TPASE"/>
    <property type="match status" value="1"/>
</dbReference>
<dbReference type="PANTHER" id="PTHR36699">
    <property type="entry name" value="LD-TRANSPEPTIDASE"/>
    <property type="match status" value="1"/>
</dbReference>
<keyword evidence="3 9" id="KW-0808">Transferase</keyword>
<proteinExistence type="inferred from homology"/>
<dbReference type="EC" id="2.-.-.-" evidence="9"/>
<name>A0ABW3HZV2_9FLAO</name>
<accession>A0ABW3HZV2</accession>
<comment type="similarity">
    <text evidence="2">Belongs to the YkuD family.</text>
</comment>
<evidence type="ECO:0000256" key="7">
    <source>
        <dbReference type="PROSITE-ProRule" id="PRU01373"/>
    </source>
</evidence>
<evidence type="ECO:0000256" key="1">
    <source>
        <dbReference type="ARBA" id="ARBA00004752"/>
    </source>
</evidence>
<comment type="caution">
    <text evidence="9">The sequence shown here is derived from an EMBL/GenBank/DDBJ whole genome shotgun (WGS) entry which is preliminary data.</text>
</comment>
<evidence type="ECO:0000313" key="10">
    <source>
        <dbReference type="Proteomes" id="UP001596997"/>
    </source>
</evidence>